<keyword evidence="3" id="KW-1185">Reference proteome</keyword>
<comment type="caution">
    <text evidence="2">The sequence shown here is derived from an EMBL/GenBank/DDBJ whole genome shotgun (WGS) entry which is preliminary data.</text>
</comment>
<dbReference type="Gene3D" id="1.10.260.40">
    <property type="entry name" value="lambda repressor-like DNA-binding domains"/>
    <property type="match status" value="1"/>
</dbReference>
<dbReference type="SUPFAM" id="SSF47413">
    <property type="entry name" value="lambda repressor-like DNA-binding domains"/>
    <property type="match status" value="1"/>
</dbReference>
<name>A0A266QAN7_9GAMM</name>
<sequence>MRHSRNSRNYAVLRAWLTSQRLEAGLTIRALAEKLEVPHSIIGKIEDGSRKMELFEFIEYCHAVGVDPCDGLDELLKISNYGMEHSKQPIA</sequence>
<dbReference type="GO" id="GO:0003677">
    <property type="term" value="F:DNA binding"/>
    <property type="evidence" value="ECO:0007669"/>
    <property type="project" value="InterPro"/>
</dbReference>
<proteinExistence type="predicted"/>
<dbReference type="Pfam" id="PF13560">
    <property type="entry name" value="HTH_31"/>
    <property type="match status" value="1"/>
</dbReference>
<reference evidence="3" key="1">
    <citation type="submission" date="2017-05" db="EMBL/GenBank/DDBJ databases">
        <authorList>
            <person name="Barney B.M."/>
        </authorList>
    </citation>
    <scope>NUCLEOTIDE SEQUENCE [LARGE SCALE GENOMIC DNA]</scope>
    <source>
        <strain evidence="3">PSBB022</strain>
    </source>
</reference>
<dbReference type="EMBL" id="NHNI01000001">
    <property type="protein sequence ID" value="OZY86409.1"/>
    <property type="molecule type" value="Genomic_DNA"/>
</dbReference>
<dbReference type="CDD" id="cd00093">
    <property type="entry name" value="HTH_XRE"/>
    <property type="match status" value="1"/>
</dbReference>
<evidence type="ECO:0000313" key="2">
    <source>
        <dbReference type="EMBL" id="OZY86409.1"/>
    </source>
</evidence>
<dbReference type="AlphaFoldDB" id="A0A266QAN7"/>
<dbReference type="RefSeq" id="WP_094984079.1">
    <property type="nucleotide sequence ID" value="NZ_NHNI01000001.1"/>
</dbReference>
<dbReference type="InterPro" id="IPR010982">
    <property type="entry name" value="Lambda_DNA-bd_dom_sf"/>
</dbReference>
<dbReference type="InterPro" id="IPR001387">
    <property type="entry name" value="Cro/C1-type_HTH"/>
</dbReference>
<protein>
    <recommendedName>
        <fullName evidence="1">HTH cro/C1-type domain-containing protein</fullName>
    </recommendedName>
</protein>
<evidence type="ECO:0000313" key="3">
    <source>
        <dbReference type="Proteomes" id="UP000216101"/>
    </source>
</evidence>
<dbReference type="Proteomes" id="UP000216101">
    <property type="component" value="Unassembled WGS sequence"/>
</dbReference>
<dbReference type="PROSITE" id="PS50943">
    <property type="entry name" value="HTH_CROC1"/>
    <property type="match status" value="1"/>
</dbReference>
<accession>A0A266QAN7</accession>
<feature type="domain" description="HTH cro/C1-type" evidence="1">
    <location>
        <begin position="17"/>
        <end position="72"/>
    </location>
</feature>
<evidence type="ECO:0000259" key="1">
    <source>
        <dbReference type="PROSITE" id="PS50943"/>
    </source>
</evidence>
<organism evidence="2 3">
    <name type="scientific">Cellvibrio mixtus</name>
    <dbReference type="NCBI Taxonomy" id="39650"/>
    <lineage>
        <taxon>Bacteria</taxon>
        <taxon>Pseudomonadati</taxon>
        <taxon>Pseudomonadota</taxon>
        <taxon>Gammaproteobacteria</taxon>
        <taxon>Cellvibrionales</taxon>
        <taxon>Cellvibrionaceae</taxon>
        <taxon>Cellvibrio</taxon>
    </lineage>
</organism>
<gene>
    <name evidence="2" type="ORF">CBP51_05110</name>
</gene>